<gene>
    <name evidence="3" type="ORF">L211DRAFT_901889</name>
</gene>
<reference evidence="3 4" key="1">
    <citation type="journal article" date="2018" name="Nat. Ecol. Evol.">
        <title>Pezizomycetes genomes reveal the molecular basis of ectomycorrhizal truffle lifestyle.</title>
        <authorList>
            <person name="Murat C."/>
            <person name="Payen T."/>
            <person name="Noel B."/>
            <person name="Kuo A."/>
            <person name="Morin E."/>
            <person name="Chen J."/>
            <person name="Kohler A."/>
            <person name="Krizsan K."/>
            <person name="Balestrini R."/>
            <person name="Da Silva C."/>
            <person name="Montanini B."/>
            <person name="Hainaut M."/>
            <person name="Levati E."/>
            <person name="Barry K.W."/>
            <person name="Belfiori B."/>
            <person name="Cichocki N."/>
            <person name="Clum A."/>
            <person name="Dockter R.B."/>
            <person name="Fauchery L."/>
            <person name="Guy J."/>
            <person name="Iotti M."/>
            <person name="Le Tacon F."/>
            <person name="Lindquist E.A."/>
            <person name="Lipzen A."/>
            <person name="Malagnac F."/>
            <person name="Mello A."/>
            <person name="Molinier V."/>
            <person name="Miyauchi S."/>
            <person name="Poulain J."/>
            <person name="Riccioni C."/>
            <person name="Rubini A."/>
            <person name="Sitrit Y."/>
            <person name="Splivallo R."/>
            <person name="Traeger S."/>
            <person name="Wang M."/>
            <person name="Zifcakova L."/>
            <person name="Wipf D."/>
            <person name="Zambonelli A."/>
            <person name="Paolocci F."/>
            <person name="Nowrousian M."/>
            <person name="Ottonello S."/>
            <person name="Baldrian P."/>
            <person name="Spatafora J.W."/>
            <person name="Henrissat B."/>
            <person name="Nagy L.G."/>
            <person name="Aury J.M."/>
            <person name="Wincker P."/>
            <person name="Grigoriev I.V."/>
            <person name="Bonfante P."/>
            <person name="Martin F.M."/>
        </authorList>
    </citation>
    <scope>NUCLEOTIDE SEQUENCE [LARGE SCALE GENOMIC DNA]</scope>
    <source>
        <strain evidence="3 4">ATCC MYA-4762</strain>
    </source>
</reference>
<dbReference type="AlphaFoldDB" id="A0A3N4L7H6"/>
<dbReference type="OrthoDB" id="2496395at2759"/>
<dbReference type="EMBL" id="ML121622">
    <property type="protein sequence ID" value="RPB18546.1"/>
    <property type="molecule type" value="Genomic_DNA"/>
</dbReference>
<proteinExistence type="predicted"/>
<sequence length="611" mass="68688">MDGEWDAIALDAEEEIWEPRVFKICELLRSSNMDLRLFVTRCLGAKSKRMREKQRSFIDNNGVEEVFEGMVSVINCSSKRKQNSATAISEVKRRLGGGVWRLVQQILDLELGAYCKQPIAKCPVQAITPDIATNFNFEELGGRFRQNCPRLYELINGVCSVGSDRDTMLDNSNSRKRKKSGGGGGERGRKSRNKLLISTVVMSMIAFGRSRMCNSLQTPIGYYLQACGVPKRVIGVLNRVGLSVGYTTICDAMKAMGSANGERIKKRIIQGHAFGLMWDNNAMFENKTGQSVKNQRVLTQYTCAAMWFLHIPKPEAPEKIRPVVRVETEESSEKRLRSVEGLDNGEEADGEATIGADLRDNSWREFDEKMRIYMDLQAYEEGVPGLDGRFLFASCPDYTKIDKYWLLSKDSYAEHMPNRLVVHLSDILWKYFPIVMQELAAREPGHTRPSFEWIHRIPCVRMDVNALDTLEKDETSIQGSAEVIDELLEQTGLSSIRLAGRVVLHAGDLGTMLKVSALKQLRVRDFEHNKLNYLAKLDGIFHLEMAAEDLLFRGHWGREDGMDPGSLCQLKHVLAVKGVTAGMPEYNACKRFTNICGEGHALAAVASELKV</sequence>
<evidence type="ECO:0000313" key="3">
    <source>
        <dbReference type="EMBL" id="RPB18546.1"/>
    </source>
</evidence>
<keyword evidence="4" id="KW-1185">Reference proteome</keyword>
<dbReference type="Proteomes" id="UP000267821">
    <property type="component" value="Unassembled WGS sequence"/>
</dbReference>
<dbReference type="InParanoid" id="A0A3N4L7H6"/>
<organism evidence="3 4">
    <name type="scientific">Terfezia boudieri ATCC MYA-4762</name>
    <dbReference type="NCBI Taxonomy" id="1051890"/>
    <lineage>
        <taxon>Eukaryota</taxon>
        <taxon>Fungi</taxon>
        <taxon>Dikarya</taxon>
        <taxon>Ascomycota</taxon>
        <taxon>Pezizomycotina</taxon>
        <taxon>Pezizomycetes</taxon>
        <taxon>Pezizales</taxon>
        <taxon>Pezizaceae</taxon>
        <taxon>Terfezia</taxon>
    </lineage>
</organism>
<dbReference type="Pfam" id="PF20231">
    <property type="entry name" value="DUF6589"/>
    <property type="match status" value="1"/>
</dbReference>
<evidence type="ECO:0000259" key="2">
    <source>
        <dbReference type="Pfam" id="PF20231"/>
    </source>
</evidence>
<protein>
    <recommendedName>
        <fullName evidence="2">DUF6589 domain-containing protein</fullName>
    </recommendedName>
</protein>
<dbReference type="InterPro" id="IPR046496">
    <property type="entry name" value="DUF6589"/>
</dbReference>
<evidence type="ECO:0000256" key="1">
    <source>
        <dbReference type="SAM" id="MobiDB-lite"/>
    </source>
</evidence>
<accession>A0A3N4L7H6</accession>
<feature type="domain" description="DUF6589" evidence="2">
    <location>
        <begin position="406"/>
        <end position="605"/>
    </location>
</feature>
<evidence type="ECO:0000313" key="4">
    <source>
        <dbReference type="Proteomes" id="UP000267821"/>
    </source>
</evidence>
<dbReference type="STRING" id="1051890.A0A3N4L7H6"/>
<feature type="region of interest" description="Disordered" evidence="1">
    <location>
        <begin position="166"/>
        <end position="190"/>
    </location>
</feature>
<name>A0A3N4L7H6_9PEZI</name>